<proteinExistence type="predicted"/>
<keyword evidence="3" id="KW-1185">Reference proteome</keyword>
<reference evidence="2 3" key="1">
    <citation type="submission" date="2016-02" db="EMBL/GenBank/DDBJ databases">
        <title>Genome sequence of Halalkalicoccus paucihalophilus DSM 24557.</title>
        <authorList>
            <person name="Poehlein A."/>
            <person name="Daniel R."/>
        </authorList>
    </citation>
    <scope>NUCLEOTIDE SEQUENCE [LARGE SCALE GENOMIC DNA]</scope>
    <source>
        <strain evidence="2 3">DSM 24557</strain>
    </source>
</reference>
<feature type="region of interest" description="Disordered" evidence="1">
    <location>
        <begin position="391"/>
        <end position="413"/>
    </location>
</feature>
<evidence type="ECO:0000313" key="2">
    <source>
        <dbReference type="EMBL" id="KYH27794.1"/>
    </source>
</evidence>
<accession>A0A151AJJ9</accession>
<gene>
    <name evidence="2" type="ORF">HAPAU_04650</name>
</gene>
<comment type="caution">
    <text evidence="2">The sequence shown here is derived from an EMBL/GenBank/DDBJ whole genome shotgun (WGS) entry which is preliminary data.</text>
</comment>
<dbReference type="AlphaFoldDB" id="A0A151AJJ9"/>
<protein>
    <recommendedName>
        <fullName evidence="4">CHAT domain protein</fullName>
    </recommendedName>
</protein>
<evidence type="ECO:0000256" key="1">
    <source>
        <dbReference type="SAM" id="MobiDB-lite"/>
    </source>
</evidence>
<sequence>MYTDAMTQSSPHGQTTDSAAIRFEYDDGTLDVVDTVERRRYSLSLSSPAAPTVTSGASFRFPVDGAVAVETDAITVPTVIAVYVRDADGRMLTETGKFAEESFPDGAYSLELCAPMKLYVRIEGPFEISADATRMAIEFPERDTVSIGARSKHDRPAATITTTDEPEDVMAAISTFSSALKTTSPERSYPTLRGHPPTIERGSALSIPDELSPPETGITIEVPPTLRHAYVVAPLAYYLGATVEPGDEAQIRTESGFVHPLGIDDEFETEVERALKQSFFFDCITRTEGLYPIDLHERRAIERHVDLDFAALYDRPIGEQLAAYLSEPYSTIEPHLPEWKLTSHVATTPSSIEMLPFLVNDMAVVRTPDTQRVSPARAETTAIEGFLRNSSTRSTREVASATAPQTESYVEPAPTGSLEQVWVGDETPMGASKATPQAYRNHLAREQSSGDVSITVVCNDPEMDEERDLVDDVYGSREELPFEVTAHRDLTRAELRSVLETDADFLHYIGHIEPDGFECADGRLDATTLEEVGVDAFLLNGCRSYDQGMALIDGGAIGGIVTLTDVINVGAVEIGATLARLLNNGFPLRAALEVAKGENVIGEQYIVIGDGGMSIAQTESGAPAVCDITKVDNGFELVFKTYTTDIEGIGSLIVPIIGSNENYYLNSGDIDTFSLSTRELEDFLTFDGIPLRIDGKLYWSDEFSLTDI</sequence>
<organism evidence="2 3">
    <name type="scientific">Halalkalicoccus paucihalophilus</name>
    <dbReference type="NCBI Taxonomy" id="1008153"/>
    <lineage>
        <taxon>Archaea</taxon>
        <taxon>Methanobacteriati</taxon>
        <taxon>Methanobacteriota</taxon>
        <taxon>Stenosarchaea group</taxon>
        <taxon>Halobacteria</taxon>
        <taxon>Halobacteriales</taxon>
        <taxon>Halococcaceae</taxon>
        <taxon>Halalkalicoccus</taxon>
    </lineage>
</organism>
<dbReference type="PATRIC" id="fig|1008153.3.peg.468"/>
<dbReference type="Proteomes" id="UP000075321">
    <property type="component" value="Unassembled WGS sequence"/>
</dbReference>
<name>A0A151AJJ9_9EURY</name>
<evidence type="ECO:0000313" key="3">
    <source>
        <dbReference type="Proteomes" id="UP000075321"/>
    </source>
</evidence>
<feature type="region of interest" description="Disordered" evidence="1">
    <location>
        <begin position="183"/>
        <end position="216"/>
    </location>
</feature>
<dbReference type="EMBL" id="LTAZ01000001">
    <property type="protein sequence ID" value="KYH27794.1"/>
    <property type="molecule type" value="Genomic_DNA"/>
</dbReference>
<evidence type="ECO:0008006" key="4">
    <source>
        <dbReference type="Google" id="ProtNLM"/>
    </source>
</evidence>